<protein>
    <submittedName>
        <fullName evidence="1">Uncharacterized protein</fullName>
    </submittedName>
</protein>
<comment type="caution">
    <text evidence="1">The sequence shown here is derived from an EMBL/GenBank/DDBJ whole genome shotgun (WGS) entry which is preliminary data.</text>
</comment>
<dbReference type="EMBL" id="CAJEWN010002812">
    <property type="protein sequence ID" value="CAD2205369.1"/>
    <property type="molecule type" value="Genomic_DNA"/>
</dbReference>
<organism evidence="1 2">
    <name type="scientific">Meloidogyne enterolobii</name>
    <name type="common">Root-knot nematode worm</name>
    <name type="synonym">Meloidogyne mayaguensis</name>
    <dbReference type="NCBI Taxonomy" id="390850"/>
    <lineage>
        <taxon>Eukaryota</taxon>
        <taxon>Metazoa</taxon>
        <taxon>Ecdysozoa</taxon>
        <taxon>Nematoda</taxon>
        <taxon>Chromadorea</taxon>
        <taxon>Rhabditida</taxon>
        <taxon>Tylenchina</taxon>
        <taxon>Tylenchomorpha</taxon>
        <taxon>Tylenchoidea</taxon>
        <taxon>Meloidogynidae</taxon>
        <taxon>Meloidogyninae</taxon>
        <taxon>Meloidogyne</taxon>
    </lineage>
</organism>
<proteinExistence type="predicted"/>
<name>A0A6V7Y169_MELEN</name>
<gene>
    <name evidence="1" type="ORF">MENT_LOCUS59177</name>
</gene>
<reference evidence="1 2" key="1">
    <citation type="submission" date="2020-08" db="EMBL/GenBank/DDBJ databases">
        <authorList>
            <person name="Koutsovoulos G."/>
            <person name="Danchin GJ E."/>
        </authorList>
    </citation>
    <scope>NUCLEOTIDE SEQUENCE [LARGE SCALE GENOMIC DNA]</scope>
</reference>
<dbReference type="Proteomes" id="UP000580250">
    <property type="component" value="Unassembled WGS sequence"/>
</dbReference>
<evidence type="ECO:0000313" key="1">
    <source>
        <dbReference type="EMBL" id="CAD2205369.1"/>
    </source>
</evidence>
<evidence type="ECO:0000313" key="2">
    <source>
        <dbReference type="Proteomes" id="UP000580250"/>
    </source>
</evidence>
<dbReference type="AlphaFoldDB" id="A0A6V7Y169"/>
<sequence length="73" mass="9053">MMKTLNILQKRMIVLDFLLDGIRELIFMLKIHLINQKNALIILYFILKLNLNLKKNLPYYRIYYRPFCRPYKF</sequence>
<accession>A0A6V7Y169</accession>